<protein>
    <submittedName>
        <fullName evidence="3">Uncharacterized protein</fullName>
    </submittedName>
</protein>
<dbReference type="PANTHER" id="PTHR13066:SF2">
    <property type="entry name" value="GOLGIN-45"/>
    <property type="match status" value="1"/>
</dbReference>
<dbReference type="EnsemblMetazoa" id="XM_022817414">
    <property type="protein sequence ID" value="XP_022673149"/>
    <property type="gene ID" value="LOC111255443"/>
</dbReference>
<sequence>MGDQSTLKHSRTVSSSSTRSEGDGMESPMKAACEVPMPVSTHRAPRFVPKEPYKAAVGLSKREHERNKLLRHVDQLERKLETLHEQYKIQVDVNADLKKLLVASLGEDMQERVQFLTEDKNRLASEIAFYTQKLQKDLGHIDELNIEVDVWRTKYLATSLLVTELATVKAELMKKCDDFEKAVEGSRKERAEITDKIFKAYNILREVHFQVELQSCPKRRPRDLVECSHWVLQLASGIAANFKLTVPVTNEVLDQTLSEKTCDIALNQYRNLTSVMAARACVQVDQDTQEDMVRTTGVPTSFGCQKCRGTMVHV</sequence>
<reference evidence="3" key="1">
    <citation type="submission" date="2021-01" db="UniProtKB">
        <authorList>
            <consortium name="EnsemblMetazoa"/>
        </authorList>
    </citation>
    <scope>IDENTIFICATION</scope>
</reference>
<accession>A0A7M7MJY3</accession>
<dbReference type="InterPro" id="IPR027095">
    <property type="entry name" value="Golgin-45"/>
</dbReference>
<dbReference type="Proteomes" id="UP000594260">
    <property type="component" value="Unplaced"/>
</dbReference>
<dbReference type="AlphaFoldDB" id="A0A7M7MJY3"/>
<organism evidence="3 4">
    <name type="scientific">Varroa destructor</name>
    <name type="common">Honeybee mite</name>
    <dbReference type="NCBI Taxonomy" id="109461"/>
    <lineage>
        <taxon>Eukaryota</taxon>
        <taxon>Metazoa</taxon>
        <taxon>Ecdysozoa</taxon>
        <taxon>Arthropoda</taxon>
        <taxon>Chelicerata</taxon>
        <taxon>Arachnida</taxon>
        <taxon>Acari</taxon>
        <taxon>Parasitiformes</taxon>
        <taxon>Mesostigmata</taxon>
        <taxon>Gamasina</taxon>
        <taxon>Dermanyssoidea</taxon>
        <taxon>Varroidae</taxon>
        <taxon>Varroa</taxon>
    </lineage>
</organism>
<dbReference type="GeneID" id="111255443"/>
<evidence type="ECO:0000313" key="4">
    <source>
        <dbReference type="Proteomes" id="UP000594260"/>
    </source>
</evidence>
<dbReference type="GO" id="GO:0007030">
    <property type="term" value="P:Golgi organization"/>
    <property type="evidence" value="ECO:0007669"/>
    <property type="project" value="InterPro"/>
</dbReference>
<evidence type="ECO:0000256" key="1">
    <source>
        <dbReference type="SAM" id="Coils"/>
    </source>
</evidence>
<feature type="coiled-coil region" evidence="1">
    <location>
        <begin position="59"/>
        <end position="133"/>
    </location>
</feature>
<evidence type="ECO:0000256" key="2">
    <source>
        <dbReference type="SAM" id="MobiDB-lite"/>
    </source>
</evidence>
<proteinExistence type="predicted"/>
<dbReference type="InParanoid" id="A0A7M7MJY3"/>
<dbReference type="KEGG" id="vde:111255443"/>
<keyword evidence="4" id="KW-1185">Reference proteome</keyword>
<dbReference type="OrthoDB" id="5959043at2759"/>
<evidence type="ECO:0000313" key="3">
    <source>
        <dbReference type="EnsemblMetazoa" id="XP_022673149"/>
    </source>
</evidence>
<keyword evidence="1" id="KW-0175">Coiled coil</keyword>
<dbReference type="GO" id="GO:0043001">
    <property type="term" value="P:Golgi to plasma membrane protein transport"/>
    <property type="evidence" value="ECO:0007669"/>
    <property type="project" value="InterPro"/>
</dbReference>
<dbReference type="PANTHER" id="PTHR13066">
    <property type="entry name" value="BASIC LEUCINE ZIPPER NUCLEAR FACTOR 1 BLZF1 PROTEIN"/>
    <property type="match status" value="1"/>
</dbReference>
<name>A0A7M7MJY3_VARDE</name>
<dbReference type="GO" id="GO:0000139">
    <property type="term" value="C:Golgi membrane"/>
    <property type="evidence" value="ECO:0007669"/>
    <property type="project" value="TreeGrafter"/>
</dbReference>
<feature type="region of interest" description="Disordered" evidence="2">
    <location>
        <begin position="1"/>
        <end position="28"/>
    </location>
</feature>
<dbReference type="RefSeq" id="XP_022673149.1">
    <property type="nucleotide sequence ID" value="XM_022817414.1"/>
</dbReference>